<protein>
    <submittedName>
        <fullName evidence="1">Uncharacterized protein</fullName>
    </submittedName>
</protein>
<proteinExistence type="predicted"/>
<dbReference type="EMBL" id="JAVDQD010000004">
    <property type="protein sequence ID" value="MDR6240417.1"/>
    <property type="molecule type" value="Genomic_DNA"/>
</dbReference>
<sequence>MLIIDLGCYDIWLYANDQESKPHGFEPKSITPKFVSKSIAYALTQGWSTDKMELEFRNGNYNKK</sequence>
<dbReference type="Proteomes" id="UP001185092">
    <property type="component" value="Unassembled WGS sequence"/>
</dbReference>
<comment type="caution">
    <text evidence="1">The sequence shown here is derived from an EMBL/GenBank/DDBJ whole genome shotgun (WGS) entry which is preliminary data.</text>
</comment>
<keyword evidence="2" id="KW-1185">Reference proteome</keyword>
<evidence type="ECO:0000313" key="1">
    <source>
        <dbReference type="EMBL" id="MDR6240417.1"/>
    </source>
</evidence>
<name>A0AAE4BU75_9BACT</name>
<evidence type="ECO:0000313" key="2">
    <source>
        <dbReference type="Proteomes" id="UP001185092"/>
    </source>
</evidence>
<reference evidence="1" key="1">
    <citation type="submission" date="2023-07" db="EMBL/GenBank/DDBJ databases">
        <title>Genomic Encyclopedia of Type Strains, Phase IV (KMG-IV): sequencing the most valuable type-strain genomes for metagenomic binning, comparative biology and taxonomic classification.</title>
        <authorList>
            <person name="Goeker M."/>
        </authorList>
    </citation>
    <scope>NUCLEOTIDE SEQUENCE</scope>
    <source>
        <strain evidence="1">DSM 26174</strain>
    </source>
</reference>
<gene>
    <name evidence="1" type="ORF">HNQ88_003483</name>
</gene>
<organism evidence="1 2">
    <name type="scientific">Aureibacter tunicatorum</name>
    <dbReference type="NCBI Taxonomy" id="866807"/>
    <lineage>
        <taxon>Bacteria</taxon>
        <taxon>Pseudomonadati</taxon>
        <taxon>Bacteroidota</taxon>
        <taxon>Cytophagia</taxon>
        <taxon>Cytophagales</taxon>
        <taxon>Persicobacteraceae</taxon>
        <taxon>Aureibacter</taxon>
    </lineage>
</organism>
<dbReference type="AlphaFoldDB" id="A0AAE4BU75"/>
<accession>A0AAE4BU75</accession>